<comment type="caution">
    <text evidence="4">The sequence shown here is derived from an EMBL/GenBank/DDBJ whole genome shotgun (WGS) entry which is preliminary data.</text>
</comment>
<dbReference type="Pfam" id="PF05188">
    <property type="entry name" value="MutS_II"/>
    <property type="match status" value="1"/>
</dbReference>
<evidence type="ECO:0000313" key="4">
    <source>
        <dbReference type="EMBL" id="KAK1733504.1"/>
    </source>
</evidence>
<dbReference type="Pfam" id="PF13306">
    <property type="entry name" value="LRR_5"/>
    <property type="match status" value="1"/>
</dbReference>
<feature type="region of interest" description="Disordered" evidence="2">
    <location>
        <begin position="45"/>
        <end position="64"/>
    </location>
</feature>
<sequence>MIIVSSMSEQPSSLFSFFKKKPTAEDNGDRKNDIFSFTFKHRSTAEDNASTTESNNNRGTDPPTAAQLKQLQQITVGTKLAVYWPDDEEYYSCVVTRHRFKAGGDPRHTYEVNYDDGEIESIDLSQGDFRIIGGIKKKTEDGMLHSNKRMRTLGVRNSKGTDDEEIECESEDCSDSDDGNEDVSMSGTNKKAVLKVVNVSEGGNDRGRFVSPTPRKVTGNPNKKSSVNDITTASKGSRPFVQTKSDSPPKPIAGVVNSAGSHLHNHLKFFTIHRKDGHGHPTTHPNYSPRTLQVSLFEIERENGARVSPAQKQWWDIKSQYADCVLLLKTGNFYEMFHDDADVGVEVLEFVYSKGIVARTAFPEASYDQVLTKLVGAGHRVARVEQTETPNALEERKKKAPGKKPQVVCREVCSIVSTGTRTFCFLEDSSVLEKENGGGGGGGNGRGPLLTIKEIMLEYSGDEMMGEGDETVTKAVCEYGVTIVDAVTGAVTMGQFADDILRSRMQTLLASFGPSEVLYEGGLNGTSKTLISLLKSSCPPYTIIKFLQPVEKFPKSFAVELNDRRALERGNSNVHPWDADEALKELHRKGYYPRSSRNNEQRCGAEGISRWPEILRSCVQGGATLALQSLGAALFYLQTSLIDVEILSMGIVKPYCPPNNVGSGDDKSAATDHLEDMYSKEAHQIDGRSLVEAAKPVDFGPSLIPDSLDSSVYEAESNIDHMALDGRSLINLEILNNITSGGYQGSLLSKIDVTQSPHGSRLLRAWLLRPLFRKVDIDRRADVVEELAGGAVAVAMAEARPLLKKIGDIERLLSRVHSMSGGGCGEGGNGDSHPNDRAVLYEMDKYTKRKVGDFSKLLNGLRAAAEIADLFANAEIQSPMLEKIVRSTDENGCFPAEMKERLDWFYDNFDLKKAARGEFEPSRGMDDDYDAACNEIEDIQRELQNYKDEMCSSVLQPRNTARSSWKYINLKEDSNDKYFIELPISVQVPDDFYVKAKRGKGANQVNKYRTPAVEQLVQELERAIDVKNERKAAGMKLVFAKFDSMRSVWMAATHASAMLDALGSLAQIASQPGFCRPQIMDCPPSAKPGIEVIQGRHPCVPNPNPIQVASAHLSSSHPQSTSSTSTFNAVRATYHNEQEHSPINIIHSTLSGHHSKFVEMRIIVPLRIPPLDDVLEVRGPYDIEEAQRRKDQIRELIIHLENIPENSFADFTNLEVLKIRGNLKEVGNSAFRNCKKLRDLGDLSSVITIKSFAFQDCEAIENLSILNVTRIENHAFFNCTNIQSLDAPQAEIEKYAFYGCTRIHPSEVSIPYNYGGNYVFDKPTLQKSGRRSHARRRREP</sequence>
<gene>
    <name evidence="4" type="ORF">QTG54_015792</name>
</gene>
<feature type="compositionally biased region" description="Acidic residues" evidence="2">
    <location>
        <begin position="162"/>
        <end position="181"/>
    </location>
</feature>
<dbReference type="GO" id="GO:0140664">
    <property type="term" value="F:ATP-dependent DNA damage sensor activity"/>
    <property type="evidence" value="ECO:0007669"/>
    <property type="project" value="InterPro"/>
</dbReference>
<dbReference type="InterPro" id="IPR032675">
    <property type="entry name" value="LRR_dom_sf"/>
</dbReference>
<dbReference type="InterPro" id="IPR007860">
    <property type="entry name" value="DNA_mmatch_repair_MutS_con_dom"/>
</dbReference>
<dbReference type="CDD" id="cd20404">
    <property type="entry name" value="Tudor_Agenet_AtEML-like"/>
    <property type="match status" value="1"/>
</dbReference>
<keyword evidence="5" id="KW-1185">Reference proteome</keyword>
<reference evidence="4" key="1">
    <citation type="submission" date="2023-06" db="EMBL/GenBank/DDBJ databases">
        <title>Survivors Of The Sea: Transcriptome response of Skeletonema marinoi to long-term dormancy.</title>
        <authorList>
            <person name="Pinder M.I.M."/>
            <person name="Kourtchenko O."/>
            <person name="Robertson E.K."/>
            <person name="Larsson T."/>
            <person name="Maumus F."/>
            <person name="Osuna-Cruz C.M."/>
            <person name="Vancaester E."/>
            <person name="Stenow R."/>
            <person name="Vandepoele K."/>
            <person name="Ploug H."/>
            <person name="Bruchert V."/>
            <person name="Godhe A."/>
            <person name="Topel M."/>
        </authorList>
    </citation>
    <scope>NUCLEOTIDE SEQUENCE</scope>
    <source>
        <strain evidence="4">R05AC</strain>
    </source>
</reference>
<organism evidence="4 5">
    <name type="scientific">Skeletonema marinoi</name>
    <dbReference type="NCBI Taxonomy" id="267567"/>
    <lineage>
        <taxon>Eukaryota</taxon>
        <taxon>Sar</taxon>
        <taxon>Stramenopiles</taxon>
        <taxon>Ochrophyta</taxon>
        <taxon>Bacillariophyta</taxon>
        <taxon>Coscinodiscophyceae</taxon>
        <taxon>Thalassiosirophycidae</taxon>
        <taxon>Thalassiosirales</taxon>
        <taxon>Skeletonemataceae</taxon>
        <taxon>Skeletonema</taxon>
        <taxon>Skeletonema marinoi-dohrnii complex</taxon>
    </lineage>
</organism>
<dbReference type="InterPro" id="IPR007696">
    <property type="entry name" value="DNA_mismatch_repair_MutS_core"/>
</dbReference>
<name>A0AAD8XTX0_9STRA</name>
<dbReference type="Pfam" id="PF01624">
    <property type="entry name" value="MutS_I"/>
    <property type="match status" value="1"/>
</dbReference>
<dbReference type="Gene3D" id="1.10.1420.10">
    <property type="match status" value="2"/>
</dbReference>
<dbReference type="InterPro" id="IPR007695">
    <property type="entry name" value="DNA_mismatch_repair_MutS-lik_N"/>
</dbReference>
<dbReference type="InterPro" id="IPR026906">
    <property type="entry name" value="LRR_5"/>
</dbReference>
<proteinExistence type="inferred from homology"/>
<dbReference type="Proteomes" id="UP001224775">
    <property type="component" value="Unassembled WGS sequence"/>
</dbReference>
<protein>
    <submittedName>
        <fullName evidence="4">DNA mismatch repair protein MutS family protein</fullName>
    </submittedName>
</protein>
<dbReference type="GO" id="GO:0030983">
    <property type="term" value="F:mismatched DNA binding"/>
    <property type="evidence" value="ECO:0007669"/>
    <property type="project" value="InterPro"/>
</dbReference>
<feature type="domain" description="DNA mismatch repair protein MutS core" evidence="3">
    <location>
        <begin position="742"/>
        <end position="1103"/>
    </location>
</feature>
<dbReference type="EMBL" id="JATAAI010000048">
    <property type="protein sequence ID" value="KAK1733504.1"/>
    <property type="molecule type" value="Genomic_DNA"/>
</dbReference>
<dbReference type="Gene3D" id="3.30.420.110">
    <property type="entry name" value="MutS, connector domain"/>
    <property type="match status" value="1"/>
</dbReference>
<dbReference type="PANTHER" id="PTHR11361:SF148">
    <property type="entry name" value="DNA MISMATCH REPAIR PROTEIN MSH6"/>
    <property type="match status" value="1"/>
</dbReference>
<dbReference type="SUPFAM" id="SSF52058">
    <property type="entry name" value="L domain-like"/>
    <property type="match status" value="1"/>
</dbReference>
<dbReference type="InterPro" id="IPR045076">
    <property type="entry name" value="MutS"/>
</dbReference>
<evidence type="ECO:0000313" key="5">
    <source>
        <dbReference type="Proteomes" id="UP001224775"/>
    </source>
</evidence>
<feature type="compositionally biased region" description="Polar residues" evidence="2">
    <location>
        <begin position="46"/>
        <end position="59"/>
    </location>
</feature>
<comment type="similarity">
    <text evidence="1">Belongs to the DNA mismatch repair MutS family.</text>
</comment>
<dbReference type="GO" id="GO:0032301">
    <property type="term" value="C:MutSalpha complex"/>
    <property type="evidence" value="ECO:0007669"/>
    <property type="project" value="TreeGrafter"/>
</dbReference>
<dbReference type="SMART" id="SM00533">
    <property type="entry name" value="MUTSd"/>
    <property type="match status" value="1"/>
</dbReference>
<evidence type="ECO:0000256" key="2">
    <source>
        <dbReference type="SAM" id="MobiDB-lite"/>
    </source>
</evidence>
<feature type="region of interest" description="Disordered" evidence="2">
    <location>
        <begin position="203"/>
        <end position="250"/>
    </location>
</feature>
<dbReference type="InterPro" id="IPR036678">
    <property type="entry name" value="MutS_con_dom_sf"/>
</dbReference>
<feature type="compositionally biased region" description="Polar residues" evidence="2">
    <location>
        <begin position="219"/>
        <end position="246"/>
    </location>
</feature>
<dbReference type="InterPro" id="IPR036187">
    <property type="entry name" value="DNA_mismatch_repair_MutS_sf"/>
</dbReference>
<dbReference type="SUPFAM" id="SSF48334">
    <property type="entry name" value="DNA repair protein MutS, domain III"/>
    <property type="match status" value="1"/>
</dbReference>
<dbReference type="SUPFAM" id="SSF55271">
    <property type="entry name" value="DNA repair protein MutS, domain I"/>
    <property type="match status" value="1"/>
</dbReference>
<dbReference type="GO" id="GO:0006298">
    <property type="term" value="P:mismatch repair"/>
    <property type="evidence" value="ECO:0007669"/>
    <property type="project" value="InterPro"/>
</dbReference>
<evidence type="ECO:0000256" key="1">
    <source>
        <dbReference type="ARBA" id="ARBA00006271"/>
    </source>
</evidence>
<dbReference type="InterPro" id="IPR016151">
    <property type="entry name" value="DNA_mismatch_repair_MutS_N"/>
</dbReference>
<dbReference type="Gene3D" id="3.80.10.10">
    <property type="entry name" value="Ribonuclease Inhibitor"/>
    <property type="match status" value="1"/>
</dbReference>
<dbReference type="PANTHER" id="PTHR11361">
    <property type="entry name" value="DNA MISMATCH REPAIR PROTEIN MUTS FAMILY MEMBER"/>
    <property type="match status" value="1"/>
</dbReference>
<dbReference type="Gene3D" id="2.30.30.140">
    <property type="match status" value="1"/>
</dbReference>
<accession>A0AAD8XTX0</accession>
<evidence type="ECO:0000259" key="3">
    <source>
        <dbReference type="SMART" id="SM00533"/>
    </source>
</evidence>
<dbReference type="GO" id="GO:0005524">
    <property type="term" value="F:ATP binding"/>
    <property type="evidence" value="ECO:0007669"/>
    <property type="project" value="InterPro"/>
</dbReference>
<dbReference type="Pfam" id="PF05192">
    <property type="entry name" value="MutS_III"/>
    <property type="match status" value="1"/>
</dbReference>
<feature type="region of interest" description="Disordered" evidence="2">
    <location>
        <begin position="157"/>
        <end position="187"/>
    </location>
</feature>
<dbReference type="Gene3D" id="3.40.1170.10">
    <property type="entry name" value="DNA repair protein MutS, domain I"/>
    <property type="match status" value="1"/>
</dbReference>